<dbReference type="PANTHER" id="PTHR43236">
    <property type="entry name" value="ANTITOXIN HIGA1"/>
    <property type="match status" value="1"/>
</dbReference>
<evidence type="ECO:0000259" key="1">
    <source>
        <dbReference type="Pfam" id="PF06114"/>
    </source>
</evidence>
<dbReference type="RefSeq" id="WP_136403345.1">
    <property type="nucleotide sequence ID" value="NZ_SSNZ01000004.1"/>
</dbReference>
<dbReference type="AlphaFoldDB" id="A0A4S3ZWB8"/>
<dbReference type="Proteomes" id="UP000307507">
    <property type="component" value="Unassembled WGS sequence"/>
</dbReference>
<dbReference type="Gene3D" id="1.10.10.2910">
    <property type="match status" value="1"/>
</dbReference>
<proteinExistence type="predicted"/>
<evidence type="ECO:0000313" key="2">
    <source>
        <dbReference type="EMBL" id="THF49939.1"/>
    </source>
</evidence>
<dbReference type="InterPro" id="IPR010359">
    <property type="entry name" value="IrrE_HExxH"/>
</dbReference>
<comment type="caution">
    <text evidence="2">The sequence shown here is derived from an EMBL/GenBank/DDBJ whole genome shotgun (WGS) entry which is preliminary data.</text>
</comment>
<feature type="domain" description="IrrE N-terminal-like" evidence="1">
    <location>
        <begin position="253"/>
        <end position="338"/>
    </location>
</feature>
<name>A0A4S3ZWB8_9FLAO</name>
<gene>
    <name evidence="2" type="ORF">E6C50_11345</name>
</gene>
<protein>
    <submittedName>
        <fullName evidence="2">ImmA/IrrE family metallo-endopeptidase</fullName>
    </submittedName>
</protein>
<evidence type="ECO:0000313" key="3">
    <source>
        <dbReference type="Proteomes" id="UP000307507"/>
    </source>
</evidence>
<dbReference type="PANTHER" id="PTHR43236:SF1">
    <property type="entry name" value="BLL7220 PROTEIN"/>
    <property type="match status" value="1"/>
</dbReference>
<reference evidence="2 3" key="1">
    <citation type="submission" date="2019-04" db="EMBL/GenBank/DDBJ databases">
        <title>Flavobacterium sp. nov. isolated from construction timber.</title>
        <authorList>
            <person name="Lin S.-Y."/>
            <person name="Chang C.-T."/>
            <person name="Young C.-C."/>
        </authorList>
    </citation>
    <scope>NUCLEOTIDE SEQUENCE [LARGE SCALE GENOMIC DNA]</scope>
    <source>
        <strain evidence="2 3">CC-CTC003</strain>
    </source>
</reference>
<dbReference type="InterPro" id="IPR052345">
    <property type="entry name" value="Rad_response_metalloprotease"/>
</dbReference>
<accession>A0A4S3ZWB8</accession>
<dbReference type="Pfam" id="PF06114">
    <property type="entry name" value="Peptidase_M78"/>
    <property type="match status" value="1"/>
</dbReference>
<organism evidence="2 3">
    <name type="scientific">Flavobacterium supellecticarium</name>
    <dbReference type="NCBI Taxonomy" id="2565924"/>
    <lineage>
        <taxon>Bacteria</taxon>
        <taxon>Pseudomonadati</taxon>
        <taxon>Bacteroidota</taxon>
        <taxon>Flavobacteriia</taxon>
        <taxon>Flavobacteriales</taxon>
        <taxon>Flavobacteriaceae</taxon>
        <taxon>Flavobacterium</taxon>
    </lineage>
</organism>
<dbReference type="EMBL" id="SSNZ01000004">
    <property type="protein sequence ID" value="THF49939.1"/>
    <property type="molecule type" value="Genomic_DNA"/>
</dbReference>
<keyword evidence="3" id="KW-1185">Reference proteome</keyword>
<dbReference type="OrthoDB" id="9794834at2"/>
<sequence>MNTTQKGNDFENRVFFLINDLLEKDEFTVPGKRSRIHQKKGYYSENRKNEIITDISIETFLPGATEYSILNIIECKFLNKNVAIDDIEEFDSKLNQIGRHNSKGFIVSNKGFAKTTINFAKSLKIGLLKIKSNNEFEWINYRKKYETIDFENDETEPFLAKVGNKICNNIADFLLAIKAIDFYNQKDKFLTVKFLTADYIKSIADRILKYDVTNYGVLDTKKLIQFINEKYLIEIQFERLYPIMGKVEFDPLKIVIDTTLDEHRQRFTLCHEIGHLVLHKKIFENKIKKKEDSEYTLSLNNTITDLITRRIEIQANIFASYLLLPSEHFQLEVFKFFIKNKISKNYIHLDKQPINQLLATQLISEMSNKFNASQEAVRLRLIDTNLLKDTTRFSYRSLLEHSKI</sequence>